<sequence>MLKFNNSVNIRQIITFSTLTERPVLLENIRIFEQPQGVSQYEIKFMRLVEKISNGAKFEIGTNGTTVKYYPGIITNNEGMQFDFECGKDRNITYYLEYLIILALFGKTGLQVNLKGITNDNIDNSIDNLQNVCIPLLKKFGVDGEIKFKVNKRGFRPEAGGEVFVQIPFVKFLRSISFTEKGMIKRVRGVACGGKISPQILNDIISKVREILNDYLPDVWIYSDFCNKTKMGPSRGYGISLFAETNNGAYICAEDCYDENREKEENFNIGERVALQLLDEILYSGAVDSFSQTFMLNLMVLAEKKLNFVKLGRVTSYTIENIRIIRQFTGVTFKITKANKEKYDKLKEQLDEQKEMEEEQEQQEEEDNSDENQQEDQQNKEEDIPDPALMIFSCYGVGLQNMARVTF</sequence>
<feature type="region of interest" description="Disordered" evidence="5">
    <location>
        <begin position="351"/>
        <end position="386"/>
    </location>
</feature>
<comment type="subcellular location">
    <subcellularLocation>
        <location evidence="1">Nucleus</location>
        <location evidence="1">Nucleolus</location>
    </subcellularLocation>
</comment>
<dbReference type="OrthoDB" id="1911237at2759"/>
<feature type="domain" description="RNA 3'-terminal phosphate cyclase" evidence="6">
    <location>
        <begin position="9"/>
        <end position="335"/>
    </location>
</feature>
<feature type="domain" description="RNA 3'-terminal phosphate cyclase insert" evidence="7">
    <location>
        <begin position="179"/>
        <end position="281"/>
    </location>
</feature>
<gene>
    <name evidence="8" type="ORF">PPERSA_01510</name>
</gene>
<dbReference type="PANTHER" id="PTHR11096">
    <property type="entry name" value="RNA 3' TERMINAL PHOSPHATE CYCLASE"/>
    <property type="match status" value="1"/>
</dbReference>
<dbReference type="InterPro" id="IPR016443">
    <property type="entry name" value="RNA3'_term_phos_cyc_type_2"/>
</dbReference>
<dbReference type="Pfam" id="PF05189">
    <property type="entry name" value="RTC_insert"/>
    <property type="match status" value="1"/>
</dbReference>
<evidence type="ECO:0000259" key="6">
    <source>
        <dbReference type="Pfam" id="PF01137"/>
    </source>
</evidence>
<evidence type="ECO:0000256" key="2">
    <source>
        <dbReference type="ARBA" id="ARBA00007089"/>
    </source>
</evidence>
<evidence type="ECO:0000313" key="9">
    <source>
        <dbReference type="Proteomes" id="UP000054937"/>
    </source>
</evidence>
<dbReference type="NCBIfam" id="TIGR03400">
    <property type="entry name" value="18S_RNA_Rcl1p"/>
    <property type="match status" value="1"/>
</dbReference>
<dbReference type="InterPro" id="IPR013791">
    <property type="entry name" value="RNA3'-term_phos_cycl_insert"/>
</dbReference>
<dbReference type="Proteomes" id="UP000054937">
    <property type="component" value="Unassembled WGS sequence"/>
</dbReference>
<dbReference type="OMA" id="YTDQNKG"/>
<dbReference type="Gene3D" id="3.30.360.20">
    <property type="entry name" value="RNA 3'-terminal phosphate cyclase, insert domain"/>
    <property type="match status" value="1"/>
</dbReference>
<evidence type="ECO:0000256" key="4">
    <source>
        <dbReference type="ARBA" id="ARBA00023242"/>
    </source>
</evidence>
<dbReference type="Pfam" id="PF01137">
    <property type="entry name" value="RTC"/>
    <property type="match status" value="1"/>
</dbReference>
<dbReference type="InterPro" id="IPR013792">
    <property type="entry name" value="RNA3'P_cycl/enolpyr_Trfase_a/b"/>
</dbReference>
<dbReference type="Gene3D" id="3.65.10.20">
    <property type="entry name" value="RNA 3'-terminal phosphate cyclase domain"/>
    <property type="match status" value="1"/>
</dbReference>
<reference evidence="8 9" key="1">
    <citation type="journal article" date="2015" name="Sci. Rep.">
        <title>Genome of the facultative scuticociliatosis pathogen Pseudocohnilembus persalinus provides insight into its virulence through horizontal gene transfer.</title>
        <authorList>
            <person name="Xiong J."/>
            <person name="Wang G."/>
            <person name="Cheng J."/>
            <person name="Tian M."/>
            <person name="Pan X."/>
            <person name="Warren A."/>
            <person name="Jiang C."/>
            <person name="Yuan D."/>
            <person name="Miao W."/>
        </authorList>
    </citation>
    <scope>NUCLEOTIDE SEQUENCE [LARGE SCALE GENOMIC DNA]</scope>
    <source>
        <strain evidence="8">36N120E</strain>
    </source>
</reference>
<keyword evidence="4" id="KW-0539">Nucleus</keyword>
<organism evidence="8 9">
    <name type="scientific">Pseudocohnilembus persalinus</name>
    <name type="common">Ciliate</name>
    <dbReference type="NCBI Taxonomy" id="266149"/>
    <lineage>
        <taxon>Eukaryota</taxon>
        <taxon>Sar</taxon>
        <taxon>Alveolata</taxon>
        <taxon>Ciliophora</taxon>
        <taxon>Intramacronucleata</taxon>
        <taxon>Oligohymenophorea</taxon>
        <taxon>Scuticociliatia</taxon>
        <taxon>Philasterida</taxon>
        <taxon>Pseudocohnilembidae</taxon>
        <taxon>Pseudocohnilembus</taxon>
    </lineage>
</organism>
<dbReference type="InterPro" id="IPR023797">
    <property type="entry name" value="RNA3'_phos_cyclase_dom"/>
</dbReference>
<dbReference type="GO" id="GO:0005730">
    <property type="term" value="C:nucleolus"/>
    <property type="evidence" value="ECO:0007669"/>
    <property type="project" value="UniProtKB-SubCell"/>
</dbReference>
<accession>A0A0V0R7P4</accession>
<dbReference type="AlphaFoldDB" id="A0A0V0R7P4"/>
<evidence type="ECO:0000313" key="8">
    <source>
        <dbReference type="EMBL" id="KRX10498.1"/>
    </source>
</evidence>
<keyword evidence="9" id="KW-1185">Reference proteome</keyword>
<keyword evidence="3" id="KW-0690">Ribosome biogenesis</keyword>
<dbReference type="EMBL" id="LDAU01000026">
    <property type="protein sequence ID" value="KRX10498.1"/>
    <property type="molecule type" value="Genomic_DNA"/>
</dbReference>
<dbReference type="FunCoup" id="A0A0V0R7P4">
    <property type="interactions" value="239"/>
</dbReference>
<proteinExistence type="inferred from homology"/>
<dbReference type="InterPro" id="IPR036553">
    <property type="entry name" value="RPTC_insert"/>
</dbReference>
<feature type="compositionally biased region" description="Acidic residues" evidence="5">
    <location>
        <begin position="354"/>
        <end position="374"/>
    </location>
</feature>
<evidence type="ECO:0000256" key="3">
    <source>
        <dbReference type="ARBA" id="ARBA00022517"/>
    </source>
</evidence>
<dbReference type="InterPro" id="IPR037136">
    <property type="entry name" value="RNA3'_phos_cyclase_dom_sf"/>
</dbReference>
<name>A0A0V0R7P4_PSEPJ</name>
<keyword evidence="8" id="KW-0808">Transferase</keyword>
<evidence type="ECO:0000256" key="1">
    <source>
        <dbReference type="ARBA" id="ARBA00004604"/>
    </source>
</evidence>
<dbReference type="GO" id="GO:0016740">
    <property type="term" value="F:transferase activity"/>
    <property type="evidence" value="ECO:0007669"/>
    <property type="project" value="UniProtKB-KW"/>
</dbReference>
<dbReference type="SUPFAM" id="SSF55205">
    <property type="entry name" value="EPT/RTPC-like"/>
    <property type="match status" value="1"/>
</dbReference>
<keyword evidence="8" id="KW-0670">Pyruvate</keyword>
<evidence type="ECO:0000259" key="7">
    <source>
        <dbReference type="Pfam" id="PF05189"/>
    </source>
</evidence>
<dbReference type="InParanoid" id="A0A0V0R7P4"/>
<evidence type="ECO:0000256" key="5">
    <source>
        <dbReference type="SAM" id="MobiDB-lite"/>
    </source>
</evidence>
<dbReference type="GO" id="GO:0004521">
    <property type="term" value="F:RNA endonuclease activity"/>
    <property type="evidence" value="ECO:0007669"/>
    <property type="project" value="TreeGrafter"/>
</dbReference>
<protein>
    <submittedName>
        <fullName evidence="8">RNA 3'-terminal phosphate cyclase/enolpyruvate transferase, alpha/beta</fullName>
    </submittedName>
</protein>
<dbReference type="GO" id="GO:0000479">
    <property type="term" value="P:endonucleolytic cleavage of tricistronic rRNA transcript (SSU-rRNA, 5.8S rRNA, LSU-rRNA)"/>
    <property type="evidence" value="ECO:0007669"/>
    <property type="project" value="TreeGrafter"/>
</dbReference>
<dbReference type="InterPro" id="IPR000228">
    <property type="entry name" value="RNA3'_term_phos_cyc"/>
</dbReference>
<dbReference type="PANTHER" id="PTHR11096:SF1">
    <property type="entry name" value="RNA 3'-TERMINAL PHOSPHATE CYCLASE-LIKE PROTEIN"/>
    <property type="match status" value="1"/>
</dbReference>
<comment type="caution">
    <text evidence="8">The sequence shown here is derived from an EMBL/GenBank/DDBJ whole genome shotgun (WGS) entry which is preliminary data.</text>
</comment>
<comment type="similarity">
    <text evidence="2">Belongs to the RNA 3'-terminal cyclase family. Type 2 subfamily.</text>
</comment>